<reference evidence="1" key="1">
    <citation type="submission" date="2022-02" db="EMBL/GenBank/DDBJ databases">
        <title>Coral-associated bacteria.</title>
        <authorList>
            <person name="Tang K."/>
            <person name="Wang X."/>
        </authorList>
    </citation>
    <scope>NUCLEOTIDE SEQUENCE</scope>
    <source>
        <strain evidence="1">SCSIO 43006</strain>
    </source>
</reference>
<organism evidence="1 2">
    <name type="scientific">Microbulbifer variabilis</name>
    <dbReference type="NCBI Taxonomy" id="266805"/>
    <lineage>
        <taxon>Bacteria</taxon>
        <taxon>Pseudomonadati</taxon>
        <taxon>Pseudomonadota</taxon>
        <taxon>Gammaproteobacteria</taxon>
        <taxon>Cellvibrionales</taxon>
        <taxon>Microbulbiferaceae</taxon>
        <taxon>Microbulbifer</taxon>
    </lineage>
</organism>
<name>A0ABY4VDY9_9GAMM</name>
<sequence>MSLIRGMEGIMTGTPDIAGITGTGESIGDTPDTIGIKGATLDTAGTKGHILDTADTNKLNHKIAGICGLKAMYKVHRVL</sequence>
<gene>
    <name evidence="1" type="ORF">MJO52_18740</name>
</gene>
<accession>A0ABY4VDY9</accession>
<dbReference type="EMBL" id="CP092418">
    <property type="protein sequence ID" value="USD21075.1"/>
    <property type="molecule type" value="Genomic_DNA"/>
</dbReference>
<dbReference type="RefSeq" id="WP_252083478.1">
    <property type="nucleotide sequence ID" value="NZ_CP092418.1"/>
</dbReference>
<dbReference type="Proteomes" id="UP001055658">
    <property type="component" value="Chromosome"/>
</dbReference>
<protein>
    <submittedName>
        <fullName evidence="1">Uncharacterized protein</fullName>
    </submittedName>
</protein>
<proteinExistence type="predicted"/>
<keyword evidence="2" id="KW-1185">Reference proteome</keyword>
<evidence type="ECO:0000313" key="2">
    <source>
        <dbReference type="Proteomes" id="UP001055658"/>
    </source>
</evidence>
<evidence type="ECO:0000313" key="1">
    <source>
        <dbReference type="EMBL" id="USD21075.1"/>
    </source>
</evidence>